<organism evidence="1 2">
    <name type="scientific">Planobispora takensis</name>
    <dbReference type="NCBI Taxonomy" id="1367882"/>
    <lineage>
        <taxon>Bacteria</taxon>
        <taxon>Bacillati</taxon>
        <taxon>Actinomycetota</taxon>
        <taxon>Actinomycetes</taxon>
        <taxon>Streptosporangiales</taxon>
        <taxon>Streptosporangiaceae</taxon>
        <taxon>Planobispora</taxon>
    </lineage>
</organism>
<name>A0A8J3WQH9_9ACTN</name>
<sequence>MTETLCEVPGCDRPSPDGAPVCASCGTELHQHLVEVVDGLAADLDAALARQARLGGVGRRGAETPLPYGEASAEAIWVLRTALVGWVRILEAEDQPFGPTCPGRCEHGSCTWVTTQTLPDDTLPSMASWLARRVQGIRWHPAGGEAVDELIDAVRQARRAIDRRADLVYCGPCGSPDEDGQTCMADLYARPDAPVVRCRCGAAIDVHDRRMWLLRQAEEALGTAAEIARALTRLDQPVTPERIRQWNRRDRLIPRDHDARGHPLYRVGDVLALL</sequence>
<dbReference type="Proteomes" id="UP000634476">
    <property type="component" value="Unassembled WGS sequence"/>
</dbReference>
<dbReference type="EMBL" id="BOOK01000001">
    <property type="protein sequence ID" value="GIH98105.1"/>
    <property type="molecule type" value="Genomic_DNA"/>
</dbReference>
<reference evidence="1" key="1">
    <citation type="submission" date="2021-01" db="EMBL/GenBank/DDBJ databases">
        <title>Whole genome shotgun sequence of Planobispora takensis NBRC 109077.</title>
        <authorList>
            <person name="Komaki H."/>
            <person name="Tamura T."/>
        </authorList>
    </citation>
    <scope>NUCLEOTIDE SEQUENCE</scope>
    <source>
        <strain evidence="1">NBRC 109077</strain>
    </source>
</reference>
<keyword evidence="2" id="KW-1185">Reference proteome</keyword>
<protein>
    <submittedName>
        <fullName evidence="1">Uncharacterized protein</fullName>
    </submittedName>
</protein>
<evidence type="ECO:0000313" key="2">
    <source>
        <dbReference type="Proteomes" id="UP000634476"/>
    </source>
</evidence>
<evidence type="ECO:0000313" key="1">
    <source>
        <dbReference type="EMBL" id="GIH98105.1"/>
    </source>
</evidence>
<comment type="caution">
    <text evidence="1">The sequence shown here is derived from an EMBL/GenBank/DDBJ whole genome shotgun (WGS) entry which is preliminary data.</text>
</comment>
<proteinExistence type="predicted"/>
<gene>
    <name evidence="1" type="ORF">Pta02_01140</name>
</gene>
<accession>A0A8J3WQH9</accession>
<dbReference type="AlphaFoldDB" id="A0A8J3WQH9"/>
<dbReference type="RefSeq" id="WP_203872608.1">
    <property type="nucleotide sequence ID" value="NZ_BOOK01000001.1"/>
</dbReference>